<gene>
    <name evidence="4" type="ORF">ZEAMMB73_Zm00001d046210</name>
</gene>
<dbReference type="PANTHER" id="PTHR10353:SF160">
    <property type="entry name" value="BETA-GLUCOSIDASE 11"/>
    <property type="match status" value="1"/>
</dbReference>
<dbReference type="InterPro" id="IPR017853">
    <property type="entry name" value="GH"/>
</dbReference>
<evidence type="ECO:0000313" key="4">
    <source>
        <dbReference type="EMBL" id="AQL03848.1"/>
    </source>
</evidence>
<dbReference type="Pfam" id="PF00232">
    <property type="entry name" value="Glyco_hydro_1"/>
    <property type="match status" value="1"/>
</dbReference>
<proteinExistence type="inferred from homology"/>
<dbReference type="AlphaFoldDB" id="A0A1D6P1A8"/>
<sequence length="152" mass="16997">MELLRPRGDGCCPRVLSVSLLLLAALLWKHVSAAAITRGDFPEGFVFGAGASAYQIEGAWAEDGKKPSIWDTYTHSGYSIDRDTGDVAADQYHHYKEDVKLMHDMGLDAYRFSIAWSRLIPDGRGAVNPKGLEYYNSLIDELLRYGRHLVLH</sequence>
<evidence type="ECO:0000256" key="2">
    <source>
        <dbReference type="ARBA" id="ARBA00022801"/>
    </source>
</evidence>
<accession>A0A1D6P1A8</accession>
<dbReference type="SUPFAM" id="SSF51445">
    <property type="entry name" value="(Trans)glycosidases"/>
    <property type="match status" value="1"/>
</dbReference>
<keyword evidence="2" id="KW-0378">Hydrolase</keyword>
<organism evidence="4">
    <name type="scientific">Zea mays</name>
    <name type="common">Maize</name>
    <dbReference type="NCBI Taxonomy" id="4577"/>
    <lineage>
        <taxon>Eukaryota</taxon>
        <taxon>Viridiplantae</taxon>
        <taxon>Streptophyta</taxon>
        <taxon>Embryophyta</taxon>
        <taxon>Tracheophyta</taxon>
        <taxon>Spermatophyta</taxon>
        <taxon>Magnoliopsida</taxon>
        <taxon>Liliopsida</taxon>
        <taxon>Poales</taxon>
        <taxon>Poaceae</taxon>
        <taxon>PACMAD clade</taxon>
        <taxon>Panicoideae</taxon>
        <taxon>Andropogonodae</taxon>
        <taxon>Andropogoneae</taxon>
        <taxon>Tripsacinae</taxon>
        <taxon>Zea</taxon>
    </lineage>
</organism>
<dbReference type="InterPro" id="IPR001360">
    <property type="entry name" value="Glyco_hydro_1"/>
</dbReference>
<reference evidence="4" key="1">
    <citation type="submission" date="2015-12" db="EMBL/GenBank/DDBJ databases">
        <title>Update maize B73 reference genome by single molecule sequencing technologies.</title>
        <authorList>
            <consortium name="Maize Genome Sequencing Project"/>
            <person name="Ware D."/>
        </authorList>
    </citation>
    <scope>NUCLEOTIDE SEQUENCE</scope>
    <source>
        <tissue evidence="4">Seedling</tissue>
    </source>
</reference>
<dbReference type="EMBL" id="CM000785">
    <property type="protein sequence ID" value="AQL03848.1"/>
    <property type="molecule type" value="Genomic_DNA"/>
</dbReference>
<dbReference type="Gene3D" id="3.20.20.80">
    <property type="entry name" value="Glycosidases"/>
    <property type="match status" value="1"/>
</dbReference>
<evidence type="ECO:0000256" key="3">
    <source>
        <dbReference type="RuleBase" id="RU003690"/>
    </source>
</evidence>
<comment type="similarity">
    <text evidence="1 3">Belongs to the glycosyl hydrolase 1 family.</text>
</comment>
<dbReference type="InterPro" id="IPR033132">
    <property type="entry name" value="GH_1_N_CS"/>
</dbReference>
<dbReference type="ExpressionAtlas" id="A0A1D6P1A8">
    <property type="expression patterns" value="baseline and differential"/>
</dbReference>
<dbReference type="GO" id="GO:0008422">
    <property type="term" value="F:beta-glucosidase activity"/>
    <property type="evidence" value="ECO:0007669"/>
    <property type="project" value="UniProtKB-ARBA"/>
</dbReference>
<protein>
    <submittedName>
        <fullName evidence="4">Beta-glucosidase 11</fullName>
    </submittedName>
</protein>
<dbReference type="PANTHER" id="PTHR10353">
    <property type="entry name" value="GLYCOSYL HYDROLASE"/>
    <property type="match status" value="1"/>
</dbReference>
<evidence type="ECO:0000256" key="1">
    <source>
        <dbReference type="ARBA" id="ARBA00010838"/>
    </source>
</evidence>
<dbReference type="PROSITE" id="PS00653">
    <property type="entry name" value="GLYCOSYL_HYDROL_F1_2"/>
    <property type="match status" value="1"/>
</dbReference>
<dbReference type="GO" id="GO:0005975">
    <property type="term" value="P:carbohydrate metabolic process"/>
    <property type="evidence" value="ECO:0007669"/>
    <property type="project" value="InterPro"/>
</dbReference>
<name>A0A1D6P1A8_MAIZE</name>